<dbReference type="SMART" id="SM00033">
    <property type="entry name" value="CH"/>
    <property type="match status" value="2"/>
</dbReference>
<evidence type="ECO:0000256" key="1">
    <source>
        <dbReference type="ARBA" id="ARBA00009238"/>
    </source>
</evidence>
<feature type="repeat" description="Filamin" evidence="3">
    <location>
        <begin position="799"/>
        <end position="892"/>
    </location>
</feature>
<reference evidence="5 6" key="1">
    <citation type="journal article" date="2013" name="Nature">
        <title>Insights into bilaterian evolution from three spiralian genomes.</title>
        <authorList>
            <person name="Simakov O."/>
            <person name="Marletaz F."/>
            <person name="Cho S.J."/>
            <person name="Edsinger-Gonzales E."/>
            <person name="Havlak P."/>
            <person name="Hellsten U."/>
            <person name="Kuo D.H."/>
            <person name="Larsson T."/>
            <person name="Lv J."/>
            <person name="Arendt D."/>
            <person name="Savage R."/>
            <person name="Osoegawa K."/>
            <person name="de Jong P."/>
            <person name="Grimwood J."/>
            <person name="Chapman J.A."/>
            <person name="Shapiro H."/>
            <person name="Aerts A."/>
            <person name="Otillar R.P."/>
            <person name="Terry A.Y."/>
            <person name="Boore J.L."/>
            <person name="Grigoriev I.V."/>
            <person name="Lindberg D.R."/>
            <person name="Seaver E.C."/>
            <person name="Weisblat D.A."/>
            <person name="Putnam N.H."/>
            <person name="Rokhsar D.S."/>
        </authorList>
    </citation>
    <scope>NUCLEOTIDE SEQUENCE [LARGE SCALE GENOMIC DNA]</scope>
</reference>
<dbReference type="InterPro" id="IPR001715">
    <property type="entry name" value="CH_dom"/>
</dbReference>
<dbReference type="InterPro" id="IPR013783">
    <property type="entry name" value="Ig-like_fold"/>
</dbReference>
<organism evidence="5 6">
    <name type="scientific">Lottia gigantea</name>
    <name type="common">Giant owl limpet</name>
    <dbReference type="NCBI Taxonomy" id="225164"/>
    <lineage>
        <taxon>Eukaryota</taxon>
        <taxon>Metazoa</taxon>
        <taxon>Spiralia</taxon>
        <taxon>Lophotrochozoa</taxon>
        <taxon>Mollusca</taxon>
        <taxon>Gastropoda</taxon>
        <taxon>Patellogastropoda</taxon>
        <taxon>Lottioidea</taxon>
        <taxon>Lottiidae</taxon>
        <taxon>Lottia</taxon>
    </lineage>
</organism>
<evidence type="ECO:0000256" key="2">
    <source>
        <dbReference type="ARBA" id="ARBA00022737"/>
    </source>
</evidence>
<dbReference type="KEGG" id="lgi:LOTGIDRAFT_160005"/>
<dbReference type="EMBL" id="KB201549">
    <property type="protein sequence ID" value="ESO96023.1"/>
    <property type="molecule type" value="Genomic_DNA"/>
</dbReference>
<dbReference type="PANTHER" id="PTHR38537:SF16">
    <property type="entry name" value="CALPONIN-HOMOLOGY (CH) DOMAIN-CONTAINING PROTEIN"/>
    <property type="match status" value="1"/>
</dbReference>
<dbReference type="PROSITE" id="PS50021">
    <property type="entry name" value="CH"/>
    <property type="match status" value="2"/>
</dbReference>
<comment type="similarity">
    <text evidence="1">Belongs to the filamin family.</text>
</comment>
<dbReference type="FunFam" id="2.60.40.10:FF:001145">
    <property type="entry name" value="Jitterbug, isoform I"/>
    <property type="match status" value="1"/>
</dbReference>
<dbReference type="InterPro" id="IPR014756">
    <property type="entry name" value="Ig_E-set"/>
</dbReference>
<dbReference type="Pfam" id="PF00630">
    <property type="entry name" value="Filamin"/>
    <property type="match status" value="5"/>
</dbReference>
<gene>
    <name evidence="5" type="ORF">LOTGIDRAFT_160005</name>
</gene>
<dbReference type="PANTHER" id="PTHR38537">
    <property type="entry name" value="JITTERBUG, ISOFORM N"/>
    <property type="match status" value="1"/>
</dbReference>
<dbReference type="Gene3D" id="1.10.418.10">
    <property type="entry name" value="Calponin-like domain"/>
    <property type="match status" value="3"/>
</dbReference>
<sequence>MQCLDILSFIIYHTLIQLWFSNERGNEDVVNGNLKLILGLLWHLILRYQISSSKTKVPPKKLMLAWFHSILPDFNIANFSTDWSDGIALHALLDMCRPGLSPNWRNLLRKNRVENCRTAMTTAKDQLNIPMMISPEDFASAALDEMSAMTYLSYFIKRDSPGYYSTLNWVCRQLKTTTVSNLSTDWNDGYYLCGIVQSIGGNIPNWPDIDRNDYIANCKMGMEEAKRLGIDPILTPEEMADPSVDHLTIMAYLSKFQNFKPAEPRVEVENITLKADFKKVYQGKVQVFTVEIPNDLVERSNVKVEVKSSSRNVICNPAWKGNKGEYIFTPKESGKHTIHVYYNDQEVPRSPQDFMVELDLSSISIASSGLYSKLDGQWQVKVDVSKAGNSVVTMISTNPVGKTEDVPIIRTDNIITGSIRPRISGQWTVRTYVDGHNTNKDVKFDVFNPNSCSLTGPDHLLVGETGKFYADSTETTNYEVDLQLYDSNNQPISDFDCNTVNHRTQLTFRPLKMGRYKIVGEICGEPIKGSPLYVEINDSSQIVASGDGLYRAAKGEKATFTVNTKKLKGNIIVAITVNNRNIDVGKRELYEGYYEYEYTPVTHGEYNITITFGGLPVKGSPFSVQVTDHSSVVLLTDLSQLRDENGFMVLDFKKDTVLKLDVSNAGPGRIKSEILGPTGGHYIHLYWSDVPLACSPIRGYCDGPVLPVDASKVCVSGEGCERARKDVTAQFTVDGRLAGPGTCRVELKGVKNDINVNIDDIKYNRYRCSYLSHNTGGYLLYVYWSNKLIHNCPMKVSIGDKGAAAKVNLYGDGLQGGIAGEEMMFIVDAQDAGAGEVTANCRSQHHSAQCDVKDEENGRFKIWVRPPEPGKYLLIVTFDGTDIPGSPFVIRVGEPPDASKVKAFGPGIENGLIYNYQSRFLVETHGAGAGKLAVRIKGPKAAFKAEMLREGKNDRTILCHYDPTEPGKYTISIYWSGQEIPGSPFKSLIFESRDELDDFQRQNGDAIIENDQWRHEI</sequence>
<dbReference type="GO" id="GO:0051015">
    <property type="term" value="F:actin filament binding"/>
    <property type="evidence" value="ECO:0007669"/>
    <property type="project" value="InterPro"/>
</dbReference>
<accession>V3ZWX3</accession>
<dbReference type="InterPro" id="IPR036872">
    <property type="entry name" value="CH_dom_sf"/>
</dbReference>
<dbReference type="PROSITE" id="PS50194">
    <property type="entry name" value="FILAMIN_REPEAT"/>
    <property type="match status" value="6"/>
</dbReference>
<dbReference type="CTD" id="20238247"/>
<evidence type="ECO:0000313" key="6">
    <source>
        <dbReference type="Proteomes" id="UP000030746"/>
    </source>
</evidence>
<evidence type="ECO:0000313" key="5">
    <source>
        <dbReference type="EMBL" id="ESO96023.1"/>
    </source>
</evidence>
<feature type="domain" description="Calponin-homology (CH)" evidence="4">
    <location>
        <begin position="57"/>
        <end position="160"/>
    </location>
</feature>
<dbReference type="InterPro" id="IPR001298">
    <property type="entry name" value="Filamin/ABP280_rpt"/>
</dbReference>
<feature type="repeat" description="Filamin" evidence="3">
    <location>
        <begin position="534"/>
        <end position="626"/>
    </location>
</feature>
<dbReference type="SUPFAM" id="SSF81296">
    <property type="entry name" value="E set domains"/>
    <property type="match status" value="6"/>
</dbReference>
<evidence type="ECO:0000256" key="3">
    <source>
        <dbReference type="PROSITE-ProRule" id="PRU00087"/>
    </source>
</evidence>
<dbReference type="Pfam" id="PF00307">
    <property type="entry name" value="CH"/>
    <property type="match status" value="2"/>
</dbReference>
<dbReference type="AlphaFoldDB" id="V3ZWX3"/>
<feature type="repeat" description="Filamin" evidence="3">
    <location>
        <begin position="265"/>
        <end position="356"/>
    </location>
</feature>
<dbReference type="OrthoDB" id="18740at2759"/>
<dbReference type="Proteomes" id="UP000030746">
    <property type="component" value="Unassembled WGS sequence"/>
</dbReference>
<feature type="repeat" description="Filamin" evidence="3">
    <location>
        <begin position="893"/>
        <end position="989"/>
    </location>
</feature>
<dbReference type="OMA" id="ATLNWVC"/>
<protein>
    <recommendedName>
        <fullName evidence="4">Calponin-homology (CH) domain-containing protein</fullName>
    </recommendedName>
</protein>
<dbReference type="SUPFAM" id="SSF47576">
    <property type="entry name" value="Calponin-homology domain, CH-domain"/>
    <property type="match status" value="2"/>
</dbReference>
<dbReference type="InterPro" id="IPR044801">
    <property type="entry name" value="Filamin"/>
</dbReference>
<feature type="repeat" description="Filamin" evidence="3">
    <location>
        <begin position="456"/>
        <end position="536"/>
    </location>
</feature>
<dbReference type="Gene3D" id="2.60.40.10">
    <property type="entry name" value="Immunoglobulins"/>
    <property type="match status" value="6"/>
</dbReference>
<dbReference type="HOGENOM" id="CLU_010378_0_0_1"/>
<keyword evidence="6" id="KW-1185">Reference proteome</keyword>
<dbReference type="STRING" id="225164.V3ZWX3"/>
<proteinExistence type="inferred from homology"/>
<dbReference type="SMART" id="SM00557">
    <property type="entry name" value="IG_FLMN"/>
    <property type="match status" value="5"/>
</dbReference>
<name>V3ZWX3_LOTGI</name>
<dbReference type="InterPro" id="IPR017868">
    <property type="entry name" value="Filamin/ABP280_repeat-like"/>
</dbReference>
<dbReference type="RefSeq" id="XP_009053144.1">
    <property type="nucleotide sequence ID" value="XM_009054896.1"/>
</dbReference>
<feature type="domain" description="Calponin-homology (CH)" evidence="4">
    <location>
        <begin position="161"/>
        <end position="261"/>
    </location>
</feature>
<evidence type="ECO:0000259" key="4">
    <source>
        <dbReference type="PROSITE" id="PS50021"/>
    </source>
</evidence>
<dbReference type="GO" id="GO:0030036">
    <property type="term" value="P:actin cytoskeleton organization"/>
    <property type="evidence" value="ECO:0007669"/>
    <property type="project" value="InterPro"/>
</dbReference>
<dbReference type="GeneID" id="20238247"/>
<keyword evidence="2" id="KW-0677">Repeat</keyword>
<feature type="repeat" description="Filamin" evidence="3">
    <location>
        <begin position="705"/>
        <end position="798"/>
    </location>
</feature>
<dbReference type="CDD" id="cd21185">
    <property type="entry name" value="CH_jitterbug-like_rpt3"/>
    <property type="match status" value="1"/>
</dbReference>